<dbReference type="PANTHER" id="PTHR11993:SF10">
    <property type="entry name" value="NADH DEHYDROGENASE [UBIQUINONE] IRON-SULFUR PROTEIN 2, MITOCHONDRIAL"/>
    <property type="match status" value="1"/>
</dbReference>
<organism evidence="3 4">
    <name type="scientific">Desulfolithobacter dissulfuricans</name>
    <dbReference type="NCBI Taxonomy" id="2795293"/>
    <lineage>
        <taxon>Bacteria</taxon>
        <taxon>Pseudomonadati</taxon>
        <taxon>Thermodesulfobacteriota</taxon>
        <taxon>Desulfobulbia</taxon>
        <taxon>Desulfobulbales</taxon>
        <taxon>Desulfobulbaceae</taxon>
        <taxon>Desulfolithobacter</taxon>
    </lineage>
</organism>
<sequence>MIMSAPPTYTLEKTDSDNFILNLGPQHPGTHGVLRVVLQMDGEYILRADPVLGYGHRMQEKIAENMTYLQALPYVCRMDYLGALSYNLAWVCAVEKLCGFEVPERAIHVRVIATELNRIASHLLWWGAYLLDLGAFTPFLQAFTDREQILDLLEYITGSRLTYCYFRFGGLGADVDDLFLARVEEFVTGFRSRLPRYHDLVTGNVIFHHRSRDVGVILPFDAAGYGITGPSLRASGYDFDVRKKEPYSGYDRFEFTVPVEQSGDCLARYNVRMAEMEQSLAIIEQAVSTIPDGPFRSKVPKQIKPPEGEVAMAVETPRGELVIYIVSDGTRKPYRVKFRVPSFSNLSIFSKLARGQLLADALAILGSLDMVIPEVDR</sequence>
<keyword evidence="4" id="KW-1185">Reference proteome</keyword>
<comment type="catalytic activity">
    <reaction evidence="1">
        <text>a quinone + NADH + 5 H(+)(in) = a quinol + NAD(+) + 4 H(+)(out)</text>
        <dbReference type="Rhea" id="RHEA:57888"/>
        <dbReference type="ChEBI" id="CHEBI:15378"/>
        <dbReference type="ChEBI" id="CHEBI:24646"/>
        <dbReference type="ChEBI" id="CHEBI:57540"/>
        <dbReference type="ChEBI" id="CHEBI:57945"/>
        <dbReference type="ChEBI" id="CHEBI:132124"/>
    </reaction>
</comment>
<dbReference type="EC" id="7.1.1.-" evidence="1"/>
<keyword evidence="1" id="KW-0874">Quinone</keyword>
<gene>
    <name evidence="3" type="primary">nuoD_2</name>
    <name evidence="1" type="synonym">nuoD</name>
    <name evidence="3" type="ORF">GF1_31220</name>
</gene>
<evidence type="ECO:0000313" key="3">
    <source>
        <dbReference type="EMBL" id="BCO10746.1"/>
    </source>
</evidence>
<keyword evidence="1" id="KW-1003">Cell membrane</keyword>
<protein>
    <recommendedName>
        <fullName evidence="1">NADH-quinone oxidoreductase subunit D</fullName>
        <ecNumber evidence="1">7.1.1.-</ecNumber>
    </recommendedName>
    <alternativeName>
        <fullName evidence="1">NADH dehydrogenase I subunit D</fullName>
    </alternativeName>
    <alternativeName>
        <fullName evidence="1">NDH-1 subunit D</fullName>
    </alternativeName>
</protein>
<dbReference type="AlphaFoldDB" id="A0A915UB82"/>
<dbReference type="GO" id="GO:0050136">
    <property type="term" value="F:NADH dehydrogenase (quinone) (non-electrogenic) activity"/>
    <property type="evidence" value="ECO:0007669"/>
    <property type="project" value="UniProtKB-UniRule"/>
</dbReference>
<name>A0A915UB82_9BACT</name>
<comment type="subcellular location">
    <subcellularLocation>
        <location evidence="1">Cell membrane</location>
        <topology evidence="1">Peripheral membrane protein</topology>
        <orientation evidence="1">Cytoplasmic side</orientation>
    </subcellularLocation>
</comment>
<dbReference type="PANTHER" id="PTHR11993">
    <property type="entry name" value="NADH-UBIQUINONE OXIDOREDUCTASE 49 KDA SUBUNIT"/>
    <property type="match status" value="1"/>
</dbReference>
<dbReference type="Proteomes" id="UP001063350">
    <property type="component" value="Chromosome"/>
</dbReference>
<dbReference type="EMBL" id="AP024233">
    <property type="protein sequence ID" value="BCO10746.1"/>
    <property type="molecule type" value="Genomic_DNA"/>
</dbReference>
<dbReference type="InterPro" id="IPR022885">
    <property type="entry name" value="NDH1_su_D/H"/>
</dbReference>
<dbReference type="KEGG" id="ddu:GF1_31220"/>
<reference evidence="3" key="1">
    <citation type="submission" date="2020-12" db="EMBL/GenBank/DDBJ databases">
        <title>Desulfobium dissulfuricans gen. nov., sp. nov., a novel mesophilic, sulfate-reducing bacterium isolated from a deep-sea hydrothermal vent.</title>
        <authorList>
            <person name="Hashimoto Y."/>
            <person name="Tame A."/>
            <person name="Sawayama S."/>
            <person name="Miyazaki J."/>
            <person name="Takai K."/>
            <person name="Nakagawa S."/>
        </authorList>
    </citation>
    <scope>NUCLEOTIDE SEQUENCE</scope>
    <source>
        <strain evidence="3">GF1</strain>
    </source>
</reference>
<accession>A0A915UB82</accession>
<comment type="function">
    <text evidence="1">NDH-1 shuttles electrons from NADH, via FMN and iron-sulfur (Fe-S) centers, to quinones in the respiratory chain. The immediate electron acceptor for the enzyme in this species is believed to be ubiquinone. Couples the redox reaction to proton translocation (for every two electrons transferred, four hydrogen ions are translocated across the cytoplasmic membrane), and thus conserves the redox energy in a proton gradient.</text>
</comment>
<keyword evidence="1" id="KW-0520">NAD</keyword>
<comment type="subunit">
    <text evidence="1">NDH-1 is composed of 14 different subunits. Subunits NuoB, C, D, E, F, and G constitute the peripheral sector of the complex.</text>
</comment>
<dbReference type="GO" id="GO:0048038">
    <property type="term" value="F:quinone binding"/>
    <property type="evidence" value="ECO:0007669"/>
    <property type="project" value="UniProtKB-KW"/>
</dbReference>
<keyword evidence="1" id="KW-0830">Ubiquinone</keyword>
<keyword evidence="1" id="KW-0472">Membrane</keyword>
<dbReference type="Pfam" id="PF00346">
    <property type="entry name" value="Complex1_49kDa"/>
    <property type="match status" value="1"/>
</dbReference>
<evidence type="ECO:0000256" key="1">
    <source>
        <dbReference type="HAMAP-Rule" id="MF_01358"/>
    </source>
</evidence>
<evidence type="ECO:0000313" key="4">
    <source>
        <dbReference type="Proteomes" id="UP001063350"/>
    </source>
</evidence>
<keyword evidence="1" id="KW-1278">Translocase</keyword>
<dbReference type="InterPro" id="IPR029014">
    <property type="entry name" value="NiFe-Hase_large"/>
</dbReference>
<dbReference type="HAMAP" id="MF_01358">
    <property type="entry name" value="NDH1_NuoD"/>
    <property type="match status" value="1"/>
</dbReference>
<comment type="similarity">
    <text evidence="1">Belongs to the complex I 49 kDa subunit family.</text>
</comment>
<dbReference type="GO" id="GO:0005886">
    <property type="term" value="C:plasma membrane"/>
    <property type="evidence" value="ECO:0007669"/>
    <property type="project" value="UniProtKB-SubCell"/>
</dbReference>
<dbReference type="SUPFAM" id="SSF56762">
    <property type="entry name" value="HydB/Nqo4-like"/>
    <property type="match status" value="1"/>
</dbReference>
<proteinExistence type="inferred from homology"/>
<dbReference type="InterPro" id="IPR001135">
    <property type="entry name" value="NADH_Q_OxRdtase_suD"/>
</dbReference>
<dbReference type="Gene3D" id="1.10.645.10">
    <property type="entry name" value="Cytochrome-c3 Hydrogenase, chain B"/>
    <property type="match status" value="1"/>
</dbReference>
<dbReference type="GO" id="GO:0051287">
    <property type="term" value="F:NAD binding"/>
    <property type="evidence" value="ECO:0007669"/>
    <property type="project" value="InterPro"/>
</dbReference>
<feature type="domain" description="NADH-quinone oxidoreductase subunit D" evidence="2">
    <location>
        <begin position="132"/>
        <end position="302"/>
    </location>
</feature>
<keyword evidence="1" id="KW-0813">Transport</keyword>
<evidence type="ECO:0000259" key="2">
    <source>
        <dbReference type="Pfam" id="PF00346"/>
    </source>
</evidence>